<protein>
    <submittedName>
        <fullName evidence="1">Uncharacterized protein</fullName>
    </submittedName>
</protein>
<evidence type="ECO:0000313" key="2">
    <source>
        <dbReference type="Proteomes" id="UP001220256"/>
    </source>
</evidence>
<reference evidence="1 2" key="1">
    <citation type="journal article" date="2023" name="IMA Fungus">
        <title>Comparative genomic study of the Penicillium genus elucidates a diverse pangenome and 15 lateral gene transfer events.</title>
        <authorList>
            <person name="Petersen C."/>
            <person name="Sorensen T."/>
            <person name="Nielsen M.R."/>
            <person name="Sondergaard T.E."/>
            <person name="Sorensen J.L."/>
            <person name="Fitzpatrick D.A."/>
            <person name="Frisvad J.C."/>
            <person name="Nielsen K.L."/>
        </authorList>
    </citation>
    <scope>NUCLEOTIDE SEQUENCE [LARGE SCALE GENOMIC DNA]</scope>
    <source>
        <strain evidence="1 2">IBT 3361</strain>
    </source>
</reference>
<comment type="caution">
    <text evidence="1">The sequence shown here is derived from an EMBL/GenBank/DDBJ whole genome shotgun (WGS) entry which is preliminary data.</text>
</comment>
<gene>
    <name evidence="1" type="ORF">N7505_002259</name>
</gene>
<keyword evidence="2" id="KW-1185">Reference proteome</keyword>
<dbReference type="EMBL" id="JAPVEB010000001">
    <property type="protein sequence ID" value="KAJ5284279.1"/>
    <property type="molecule type" value="Genomic_DNA"/>
</dbReference>
<name>A0ABQ8WZ07_PENCH</name>
<dbReference type="Proteomes" id="UP001220256">
    <property type="component" value="Unassembled WGS sequence"/>
</dbReference>
<accession>A0ABQ8WZ07</accession>
<sequence length="163" mass="17972">MSDTFVGSVRKEDTIYRNGVVPDKSFQIDINFAKMESVSGTSSIFHVSYYGKPRVLKVILGTPTIIFEIWTALVARSEHIALLNGPSYAMLVSCQISMVLCSLSTQPTVLISTPFGMTKVFHVMQQLSSTTTDQTLHFTVRTHASLLLLTEMCAPAEFLSSNT</sequence>
<proteinExistence type="predicted"/>
<evidence type="ECO:0000313" key="1">
    <source>
        <dbReference type="EMBL" id="KAJ5284279.1"/>
    </source>
</evidence>
<organism evidence="1 2">
    <name type="scientific">Penicillium chrysogenum</name>
    <name type="common">Penicillium notatum</name>
    <dbReference type="NCBI Taxonomy" id="5076"/>
    <lineage>
        <taxon>Eukaryota</taxon>
        <taxon>Fungi</taxon>
        <taxon>Dikarya</taxon>
        <taxon>Ascomycota</taxon>
        <taxon>Pezizomycotina</taxon>
        <taxon>Eurotiomycetes</taxon>
        <taxon>Eurotiomycetidae</taxon>
        <taxon>Eurotiales</taxon>
        <taxon>Aspergillaceae</taxon>
        <taxon>Penicillium</taxon>
        <taxon>Penicillium chrysogenum species complex</taxon>
    </lineage>
</organism>